<dbReference type="AlphaFoldDB" id="A0A9Y2IDX7"/>
<dbReference type="KEGG" id="acab:QRX50_44135"/>
<keyword evidence="4" id="KW-1185">Reference proteome</keyword>
<reference evidence="3 4" key="1">
    <citation type="submission" date="2023-06" db="EMBL/GenBank/DDBJ databases">
        <authorList>
            <person name="Oyuntsetseg B."/>
            <person name="Kim S.B."/>
        </authorList>
    </citation>
    <scope>NUCLEOTIDE SEQUENCE [LARGE SCALE GENOMIC DNA]</scope>
    <source>
        <strain evidence="3 4">2-15</strain>
    </source>
</reference>
<protein>
    <submittedName>
        <fullName evidence="3">DUF3099 domain-containing protein</fullName>
    </submittedName>
</protein>
<feature type="region of interest" description="Disordered" evidence="1">
    <location>
        <begin position="1"/>
        <end position="22"/>
    </location>
</feature>
<name>A0A9Y2IDX7_9PSEU</name>
<dbReference type="InterPro" id="IPR021449">
    <property type="entry name" value="DUF3099"/>
</dbReference>
<sequence length="115" mass="12867">MSGGGGAVNEPARGSDPRPAPVLITEAEPSYDDQLAARKKKYIIMMVCRIPCLILAGLTYHTWWLAVTFLVISVPLPWIAVLIANDRPPRKTQNVNRYEREAKQIENSEHRVIDG</sequence>
<organism evidence="3 4">
    <name type="scientific">Amycolatopsis carbonis</name>
    <dbReference type="NCBI Taxonomy" id="715471"/>
    <lineage>
        <taxon>Bacteria</taxon>
        <taxon>Bacillati</taxon>
        <taxon>Actinomycetota</taxon>
        <taxon>Actinomycetes</taxon>
        <taxon>Pseudonocardiales</taxon>
        <taxon>Pseudonocardiaceae</taxon>
        <taxon>Amycolatopsis</taxon>
    </lineage>
</organism>
<dbReference type="Proteomes" id="UP001236014">
    <property type="component" value="Chromosome"/>
</dbReference>
<keyword evidence="2" id="KW-0472">Membrane</keyword>
<feature type="transmembrane region" description="Helical" evidence="2">
    <location>
        <begin position="64"/>
        <end position="84"/>
    </location>
</feature>
<dbReference type="EMBL" id="CP127294">
    <property type="protein sequence ID" value="WIX78292.1"/>
    <property type="molecule type" value="Genomic_DNA"/>
</dbReference>
<keyword evidence="2" id="KW-0812">Transmembrane</keyword>
<accession>A0A9Y2IDX7</accession>
<gene>
    <name evidence="3" type="ORF">QRX50_44135</name>
</gene>
<evidence type="ECO:0000256" key="2">
    <source>
        <dbReference type="SAM" id="Phobius"/>
    </source>
</evidence>
<dbReference type="Pfam" id="PF11298">
    <property type="entry name" value="DUF3099"/>
    <property type="match status" value="1"/>
</dbReference>
<evidence type="ECO:0000313" key="4">
    <source>
        <dbReference type="Proteomes" id="UP001236014"/>
    </source>
</evidence>
<keyword evidence="2" id="KW-1133">Transmembrane helix</keyword>
<evidence type="ECO:0000256" key="1">
    <source>
        <dbReference type="SAM" id="MobiDB-lite"/>
    </source>
</evidence>
<proteinExistence type="predicted"/>
<evidence type="ECO:0000313" key="3">
    <source>
        <dbReference type="EMBL" id="WIX78292.1"/>
    </source>
</evidence>